<organism evidence="1 2">
    <name type="scientific">Araneus ventricosus</name>
    <name type="common">Orbweaver spider</name>
    <name type="synonym">Epeira ventricosa</name>
    <dbReference type="NCBI Taxonomy" id="182803"/>
    <lineage>
        <taxon>Eukaryota</taxon>
        <taxon>Metazoa</taxon>
        <taxon>Ecdysozoa</taxon>
        <taxon>Arthropoda</taxon>
        <taxon>Chelicerata</taxon>
        <taxon>Arachnida</taxon>
        <taxon>Araneae</taxon>
        <taxon>Araneomorphae</taxon>
        <taxon>Entelegynae</taxon>
        <taxon>Araneoidea</taxon>
        <taxon>Araneidae</taxon>
        <taxon>Araneus</taxon>
    </lineage>
</organism>
<reference evidence="1 2" key="1">
    <citation type="journal article" date="2019" name="Sci. Rep.">
        <title>Orb-weaving spider Araneus ventricosus genome elucidates the spidroin gene catalogue.</title>
        <authorList>
            <person name="Kono N."/>
            <person name="Nakamura H."/>
            <person name="Ohtoshi R."/>
            <person name="Moran D.A.P."/>
            <person name="Shinohara A."/>
            <person name="Yoshida Y."/>
            <person name="Fujiwara M."/>
            <person name="Mori M."/>
            <person name="Tomita M."/>
            <person name="Arakawa K."/>
        </authorList>
    </citation>
    <scope>NUCLEOTIDE SEQUENCE [LARGE SCALE GENOMIC DNA]</scope>
</reference>
<comment type="caution">
    <text evidence="1">The sequence shown here is derived from an EMBL/GenBank/DDBJ whole genome shotgun (WGS) entry which is preliminary data.</text>
</comment>
<keyword evidence="2" id="KW-1185">Reference proteome</keyword>
<dbReference type="Proteomes" id="UP000499080">
    <property type="component" value="Unassembled WGS sequence"/>
</dbReference>
<feature type="non-terminal residue" evidence="1">
    <location>
        <position position="1"/>
    </location>
</feature>
<name>A0A4Y2QTH8_ARAVE</name>
<gene>
    <name evidence="1" type="ORF">AVEN_211612_1</name>
</gene>
<dbReference type="AlphaFoldDB" id="A0A4Y2QTH8"/>
<protein>
    <submittedName>
        <fullName evidence="1">Uncharacterized protein</fullName>
    </submittedName>
</protein>
<evidence type="ECO:0000313" key="2">
    <source>
        <dbReference type="Proteomes" id="UP000499080"/>
    </source>
</evidence>
<dbReference type="EMBL" id="BGPR01140522">
    <property type="protein sequence ID" value="GBN66694.1"/>
    <property type="molecule type" value="Genomic_DNA"/>
</dbReference>
<accession>A0A4Y2QTH8</accession>
<evidence type="ECO:0000313" key="1">
    <source>
        <dbReference type="EMBL" id="GBN66694.1"/>
    </source>
</evidence>
<proteinExistence type="predicted"/>
<sequence length="97" mass="10617">LTNTYIVTDVLFHDVSGCIGHNGAGTFTTILSSNCPSKPVAEEKMEEVRAVLGNDSSTTTSLIEKFPKTTASQDFLEEISRLFSSSNKDKKGKIRFK</sequence>